<dbReference type="Proteomes" id="UP000051242">
    <property type="component" value="Unassembled WGS sequence"/>
</dbReference>
<evidence type="ECO:0000313" key="4">
    <source>
        <dbReference type="Proteomes" id="UP000051242"/>
    </source>
</evidence>
<dbReference type="InterPro" id="IPR000639">
    <property type="entry name" value="Epox_hydrolase-like"/>
</dbReference>
<dbReference type="InterPro" id="IPR029058">
    <property type="entry name" value="AB_hydrolase_fold"/>
</dbReference>
<dbReference type="InterPro" id="IPR000073">
    <property type="entry name" value="AB_hydrolase_1"/>
</dbReference>
<protein>
    <recommendedName>
        <fullName evidence="2">AB hydrolase-1 domain-containing protein</fullName>
    </recommendedName>
</protein>
<proteinExistence type="predicted"/>
<evidence type="ECO:0000313" key="3">
    <source>
        <dbReference type="EMBL" id="KRO84172.1"/>
    </source>
</evidence>
<dbReference type="Gene3D" id="3.40.50.1820">
    <property type="entry name" value="alpha/beta hydrolase"/>
    <property type="match status" value="1"/>
</dbReference>
<comment type="caution">
    <text evidence="3">The sequence shown here is derived from an EMBL/GenBank/DDBJ whole genome shotgun (WGS) entry which is preliminary data.</text>
</comment>
<dbReference type="PRINTS" id="PR00111">
    <property type="entry name" value="ABHYDROLASE"/>
</dbReference>
<feature type="domain" description="AB hydrolase-1" evidence="2">
    <location>
        <begin position="43"/>
        <end position="305"/>
    </location>
</feature>
<evidence type="ECO:0000256" key="1">
    <source>
        <dbReference type="ARBA" id="ARBA00022801"/>
    </source>
</evidence>
<keyword evidence="1" id="KW-0378">Hydrolase</keyword>
<dbReference type="InterPro" id="IPR051340">
    <property type="entry name" value="Haloalkane_dehalogenase"/>
</dbReference>
<dbReference type="EMBL" id="LICD01000011">
    <property type="protein sequence ID" value="KRO84172.1"/>
    <property type="molecule type" value="Genomic_DNA"/>
</dbReference>
<reference evidence="3 4" key="1">
    <citation type="submission" date="2015-10" db="EMBL/GenBank/DDBJ databases">
        <title>Metagenome-Assembled Genomes uncover a global brackish microbiome.</title>
        <authorList>
            <person name="Hugerth L.W."/>
            <person name="Larsson J."/>
            <person name="Alneberg J."/>
            <person name="Lindh M.V."/>
            <person name="Legrand C."/>
            <person name="Pinhassi J."/>
            <person name="Andersson A.F."/>
        </authorList>
    </citation>
    <scope>NUCLEOTIDE SEQUENCE [LARGE SCALE GENOMIC DNA]</scope>
    <source>
        <strain evidence="3">BACL22 MAG-120619-bin3</strain>
    </source>
</reference>
<gene>
    <name evidence="3" type="ORF">ABR85_04250</name>
</gene>
<organism evidence="3 4">
    <name type="scientific">OM182 bacterium BACL3 MAG-120619-bin3</name>
    <dbReference type="NCBI Taxonomy" id="1655593"/>
    <lineage>
        <taxon>Bacteria</taxon>
        <taxon>Pseudomonadati</taxon>
        <taxon>Pseudomonadota</taxon>
        <taxon>Gammaproteobacteria</taxon>
        <taxon>OMG group</taxon>
        <taxon>OM182 clade</taxon>
    </lineage>
</organism>
<sequence length="324" mass="36615">MTDFFRTPDSNFDDLADYNFAPHFHQWGDLRMHYLDEGPKDAPVMLLIHGMPTWSYLYRDFIPNLVAAGYRCIAPDHLGFGKSDKPADPYWYSIARHTEVLTSLITELDLGDITLVCQDWGGPIGLAQSVTMPERFSRLLIMNTWLHHPEFYYSEAIKRWNQGWKDGGLFAREKPNVGVLVALSAGLIARDAAIPALVSGSEPDFPSAVGKNIYDAYLAPFNGLPDEAYNGLRRFPLSIPFDNYTGGNGAAQTLHFDLLSKWAKPVHFIWGGADDIFTEAWGRQWAAMFDRATFYVIPEAGHFLQNTHGTEITERLLKNIEHET</sequence>
<dbReference type="PANTHER" id="PTHR42977">
    <property type="entry name" value="HYDROLASE-RELATED"/>
    <property type="match status" value="1"/>
</dbReference>
<dbReference type="PRINTS" id="PR00412">
    <property type="entry name" value="EPOXHYDRLASE"/>
</dbReference>
<name>A0A0R2TAD8_9GAMM</name>
<accession>A0A0R2TAD8</accession>
<dbReference type="SUPFAM" id="SSF53474">
    <property type="entry name" value="alpha/beta-Hydrolases"/>
    <property type="match status" value="1"/>
</dbReference>
<dbReference type="PANTHER" id="PTHR42977:SF3">
    <property type="entry name" value="AB HYDROLASE-1 DOMAIN-CONTAINING PROTEIN"/>
    <property type="match status" value="1"/>
</dbReference>
<evidence type="ECO:0000259" key="2">
    <source>
        <dbReference type="Pfam" id="PF00561"/>
    </source>
</evidence>
<dbReference type="GO" id="GO:0004301">
    <property type="term" value="F:epoxide hydrolase activity"/>
    <property type="evidence" value="ECO:0007669"/>
    <property type="project" value="TreeGrafter"/>
</dbReference>
<dbReference type="Pfam" id="PF00561">
    <property type="entry name" value="Abhydrolase_1"/>
    <property type="match status" value="1"/>
</dbReference>
<dbReference type="AlphaFoldDB" id="A0A0R2TAD8"/>